<organism evidence="2 3">
    <name type="scientific">Streptomyces diacarni</name>
    <dbReference type="NCBI Taxonomy" id="2800381"/>
    <lineage>
        <taxon>Bacteria</taxon>
        <taxon>Bacillati</taxon>
        <taxon>Actinomycetota</taxon>
        <taxon>Actinomycetes</taxon>
        <taxon>Kitasatosporales</taxon>
        <taxon>Streptomycetaceae</taxon>
        <taxon>Streptomyces</taxon>
    </lineage>
</organism>
<feature type="region of interest" description="Disordered" evidence="1">
    <location>
        <begin position="1"/>
        <end position="82"/>
    </location>
</feature>
<dbReference type="RefSeq" id="WP_114020395.1">
    <property type="nucleotide sequence ID" value="NZ_QOIN01000028.1"/>
</dbReference>
<keyword evidence="3" id="KW-1185">Reference proteome</keyword>
<sequence>MSESAGGTAKKTARAAAPRKKSDSARSGTQRSAASGTRQNTARKQPTAEDGRQSDAGTRSGADAESREQPTAEAKAPSTAQVLRSARETIAELTGLEAETVSSVVRGEDKGWTLHVEVVELRKIPDSVSMLGSYEMTLDSDGELTGYRRLRRYERGKADPR</sequence>
<gene>
    <name evidence="2" type="ORF">DTL70_03815</name>
</gene>
<feature type="compositionally biased region" description="Polar residues" evidence="1">
    <location>
        <begin position="25"/>
        <end position="44"/>
    </location>
</feature>
<dbReference type="EMBL" id="QOIN01000028">
    <property type="protein sequence ID" value="RCG27484.1"/>
    <property type="molecule type" value="Genomic_DNA"/>
</dbReference>
<comment type="caution">
    <text evidence="2">The sequence shown here is derived from an EMBL/GenBank/DDBJ whole genome shotgun (WGS) entry which is preliminary data.</text>
</comment>
<reference evidence="2 3" key="1">
    <citation type="submission" date="2018-06" db="EMBL/GenBank/DDBJ databases">
        <title>Streptomyces reniochalinae sp. nov. and Streptomyces diacarnus sp. nov. from marine sponges.</title>
        <authorList>
            <person name="Li L."/>
        </authorList>
    </citation>
    <scope>NUCLEOTIDE SEQUENCE [LARGE SCALE GENOMIC DNA]</scope>
    <source>
        <strain evidence="2 3">LHW51701</strain>
    </source>
</reference>
<name>A0A367FAV9_9ACTN</name>
<evidence type="ECO:0000313" key="2">
    <source>
        <dbReference type="EMBL" id="RCG27484.1"/>
    </source>
</evidence>
<accession>A0A367FAV9</accession>
<dbReference type="Proteomes" id="UP000252914">
    <property type="component" value="Unassembled WGS sequence"/>
</dbReference>
<proteinExistence type="predicted"/>
<evidence type="ECO:0000313" key="3">
    <source>
        <dbReference type="Proteomes" id="UP000252914"/>
    </source>
</evidence>
<dbReference type="Pfam" id="PF05800">
    <property type="entry name" value="GvpO"/>
    <property type="match status" value="1"/>
</dbReference>
<protein>
    <submittedName>
        <fullName evidence="2">Gas vesicle protein</fullName>
    </submittedName>
</protein>
<dbReference type="InterPro" id="IPR008634">
    <property type="entry name" value="Gas-vesicle_GvpO"/>
</dbReference>
<dbReference type="AlphaFoldDB" id="A0A367FAV9"/>
<feature type="compositionally biased region" description="Low complexity" evidence="1">
    <location>
        <begin position="1"/>
        <end position="10"/>
    </location>
</feature>
<dbReference type="GO" id="GO:0031412">
    <property type="term" value="P:gas vesicle organization"/>
    <property type="evidence" value="ECO:0007669"/>
    <property type="project" value="InterPro"/>
</dbReference>
<evidence type="ECO:0000256" key="1">
    <source>
        <dbReference type="SAM" id="MobiDB-lite"/>
    </source>
</evidence>